<keyword evidence="8" id="KW-0460">Magnesium</keyword>
<name>A0A6J7LLW6_9ZZZZ</name>
<organism evidence="12">
    <name type="scientific">freshwater metagenome</name>
    <dbReference type="NCBI Taxonomy" id="449393"/>
    <lineage>
        <taxon>unclassified sequences</taxon>
        <taxon>metagenomes</taxon>
        <taxon>ecological metagenomes</taxon>
    </lineage>
</organism>
<evidence type="ECO:0000313" key="12">
    <source>
        <dbReference type="EMBL" id="CAB4967713.1"/>
    </source>
</evidence>
<comment type="subunit">
    <text evidence="3">Monomer.</text>
</comment>
<evidence type="ECO:0000256" key="8">
    <source>
        <dbReference type="ARBA" id="ARBA00022842"/>
    </source>
</evidence>
<comment type="similarity">
    <text evidence="2">Belongs to the folylpolyglutamate synthase family.</text>
</comment>
<dbReference type="PANTHER" id="PTHR11136">
    <property type="entry name" value="FOLYLPOLYGLUTAMATE SYNTHASE-RELATED"/>
    <property type="match status" value="1"/>
</dbReference>
<sequence length="455" mass="48410">MTATSDRDEQQRHAALVKELMARWPENRIEPSLVRIASVVELLGDPQRTYPVIHVTGTNGKTTTSRVIESLLRQFGLRTGLFTSPHLLDARERICFDGQPISPARFARTWNDIKPYVELVDARSLADGGIALSFFEVMTAMAFAAFADAPVDVAIIEVGMGGAWDATNVADGSVCVIAPIGMDHTEYLGETIEEIATEKSGIIKAGSQVILAEQSLAAAEILLARCALEGASIAREGIEFSVESRDVAIGGQMLTIQGLHGRYEDLFVPLFGDHQAQNASVGLAAVEAFLATDVQLDVETVREGFLMVSSPGRLEIVRRSPTVIVDAAHNPHGAIALAAAVAESFDFESLVGVVGILGEKDAQGVLIALEPVLDHVVVTTPASGRALPAEDLAVIACDIFGEERVWIEPKLADALDRAVTLAEEVNDYGGAGVLVTGSVVLAGEAKRLMARGPRS</sequence>
<evidence type="ECO:0000256" key="4">
    <source>
        <dbReference type="ARBA" id="ARBA00022598"/>
    </source>
</evidence>
<reference evidence="12" key="1">
    <citation type="submission" date="2020-05" db="EMBL/GenBank/DDBJ databases">
        <authorList>
            <person name="Chiriac C."/>
            <person name="Salcher M."/>
            <person name="Ghai R."/>
            <person name="Kavagutti S V."/>
        </authorList>
    </citation>
    <scope>NUCLEOTIDE SEQUENCE</scope>
</reference>
<dbReference type="AlphaFoldDB" id="A0A6J7LLW6"/>
<dbReference type="InterPro" id="IPR001645">
    <property type="entry name" value="Folylpolyglutamate_synth"/>
</dbReference>
<keyword evidence="9" id="KW-0289">Folate biosynthesis</keyword>
<dbReference type="GO" id="GO:0046656">
    <property type="term" value="P:folic acid biosynthetic process"/>
    <property type="evidence" value="ECO:0007669"/>
    <property type="project" value="UniProtKB-KW"/>
</dbReference>
<dbReference type="SUPFAM" id="SSF53244">
    <property type="entry name" value="MurD-like peptide ligases, peptide-binding domain"/>
    <property type="match status" value="1"/>
</dbReference>
<dbReference type="SUPFAM" id="SSF53623">
    <property type="entry name" value="MurD-like peptide ligases, catalytic domain"/>
    <property type="match status" value="1"/>
</dbReference>
<dbReference type="GO" id="GO:0046872">
    <property type="term" value="F:metal ion binding"/>
    <property type="evidence" value="ECO:0007669"/>
    <property type="project" value="UniProtKB-KW"/>
</dbReference>
<dbReference type="InterPro" id="IPR004101">
    <property type="entry name" value="Mur_ligase_C"/>
</dbReference>
<dbReference type="Gene3D" id="3.90.190.20">
    <property type="entry name" value="Mur ligase, C-terminal domain"/>
    <property type="match status" value="1"/>
</dbReference>
<dbReference type="InterPro" id="IPR036615">
    <property type="entry name" value="Mur_ligase_C_dom_sf"/>
</dbReference>
<evidence type="ECO:0000256" key="5">
    <source>
        <dbReference type="ARBA" id="ARBA00022723"/>
    </source>
</evidence>
<evidence type="ECO:0000259" key="11">
    <source>
        <dbReference type="Pfam" id="PF08245"/>
    </source>
</evidence>
<dbReference type="Pfam" id="PF08245">
    <property type="entry name" value="Mur_ligase_M"/>
    <property type="match status" value="1"/>
</dbReference>
<dbReference type="InterPro" id="IPR018109">
    <property type="entry name" value="Folylpolyglutamate_synth_CS"/>
</dbReference>
<evidence type="ECO:0000256" key="6">
    <source>
        <dbReference type="ARBA" id="ARBA00022741"/>
    </source>
</evidence>
<dbReference type="GO" id="GO:0005524">
    <property type="term" value="F:ATP binding"/>
    <property type="evidence" value="ECO:0007669"/>
    <property type="project" value="UniProtKB-KW"/>
</dbReference>
<gene>
    <name evidence="12" type="ORF">UFOPK3772_03019</name>
</gene>
<evidence type="ECO:0000256" key="7">
    <source>
        <dbReference type="ARBA" id="ARBA00022840"/>
    </source>
</evidence>
<evidence type="ECO:0000259" key="10">
    <source>
        <dbReference type="Pfam" id="PF02875"/>
    </source>
</evidence>
<accession>A0A6J7LLW6</accession>
<dbReference type="InterPro" id="IPR036565">
    <property type="entry name" value="Mur-like_cat_sf"/>
</dbReference>
<keyword evidence="6" id="KW-0547">Nucleotide-binding</keyword>
<dbReference type="PROSITE" id="PS01011">
    <property type="entry name" value="FOLYLPOLYGLU_SYNT_1"/>
    <property type="match status" value="1"/>
</dbReference>
<keyword evidence="4" id="KW-0436">Ligase</keyword>
<feature type="domain" description="Mur ligase C-terminal" evidence="10">
    <location>
        <begin position="312"/>
        <end position="438"/>
    </location>
</feature>
<dbReference type="Gene3D" id="3.40.1190.10">
    <property type="entry name" value="Mur-like, catalytic domain"/>
    <property type="match status" value="1"/>
</dbReference>
<keyword evidence="5" id="KW-0479">Metal-binding</keyword>
<dbReference type="PIRSF" id="PIRSF001563">
    <property type="entry name" value="Folylpolyglu_synth"/>
    <property type="match status" value="1"/>
</dbReference>
<dbReference type="GO" id="GO:0008841">
    <property type="term" value="F:dihydrofolate synthase activity"/>
    <property type="evidence" value="ECO:0007669"/>
    <property type="project" value="TreeGrafter"/>
</dbReference>
<comment type="cofactor">
    <cofactor evidence="1">
        <name>Mg(2+)</name>
        <dbReference type="ChEBI" id="CHEBI:18420"/>
    </cofactor>
</comment>
<dbReference type="EMBL" id="CAFBNE010000147">
    <property type="protein sequence ID" value="CAB4967713.1"/>
    <property type="molecule type" value="Genomic_DNA"/>
</dbReference>
<dbReference type="GO" id="GO:0005737">
    <property type="term" value="C:cytoplasm"/>
    <property type="evidence" value="ECO:0007669"/>
    <property type="project" value="TreeGrafter"/>
</dbReference>
<dbReference type="NCBIfam" id="TIGR01499">
    <property type="entry name" value="folC"/>
    <property type="match status" value="1"/>
</dbReference>
<evidence type="ECO:0000256" key="2">
    <source>
        <dbReference type="ARBA" id="ARBA00008276"/>
    </source>
</evidence>
<dbReference type="InterPro" id="IPR013221">
    <property type="entry name" value="Mur_ligase_cen"/>
</dbReference>
<dbReference type="PANTHER" id="PTHR11136:SF0">
    <property type="entry name" value="DIHYDROFOLATE SYNTHETASE-RELATED"/>
    <property type="match status" value="1"/>
</dbReference>
<dbReference type="GO" id="GO:0004326">
    <property type="term" value="F:tetrahydrofolylpolyglutamate synthase activity"/>
    <property type="evidence" value="ECO:0007669"/>
    <property type="project" value="InterPro"/>
</dbReference>
<dbReference type="Pfam" id="PF02875">
    <property type="entry name" value="Mur_ligase_C"/>
    <property type="match status" value="1"/>
</dbReference>
<evidence type="ECO:0000256" key="9">
    <source>
        <dbReference type="ARBA" id="ARBA00022909"/>
    </source>
</evidence>
<feature type="domain" description="Mur ligase central" evidence="11">
    <location>
        <begin position="141"/>
        <end position="285"/>
    </location>
</feature>
<evidence type="ECO:0000256" key="3">
    <source>
        <dbReference type="ARBA" id="ARBA00011245"/>
    </source>
</evidence>
<protein>
    <submittedName>
        <fullName evidence="12">Unannotated protein</fullName>
    </submittedName>
</protein>
<keyword evidence="7" id="KW-0067">ATP-binding</keyword>
<proteinExistence type="inferred from homology"/>
<dbReference type="FunFam" id="3.40.1190.10:FF:000004">
    <property type="entry name" value="Dihydrofolate synthase/folylpolyglutamate synthase"/>
    <property type="match status" value="1"/>
</dbReference>
<evidence type="ECO:0000256" key="1">
    <source>
        <dbReference type="ARBA" id="ARBA00001946"/>
    </source>
</evidence>